<evidence type="ECO:0000259" key="8">
    <source>
        <dbReference type="Pfam" id="PF00501"/>
    </source>
</evidence>
<dbReference type="GO" id="GO:0005524">
    <property type="term" value="F:ATP binding"/>
    <property type="evidence" value="ECO:0007669"/>
    <property type="project" value="UniProtKB-KW"/>
</dbReference>
<keyword evidence="2 9" id="KW-0436">Ligase</keyword>
<gene>
    <name evidence="9" type="ORF">B4U80_11105</name>
</gene>
<dbReference type="InterPro" id="IPR000873">
    <property type="entry name" value="AMP-dep_synth/lig_dom"/>
</dbReference>
<sequence>MTDNSTGIKKAAKGDATLLRPTVTSAVPLILDRIRKTVTTRIDSRGDLLKSMFYFLLDYKTFWRKNGFDTPIVNFLICRRVQRLFGGRLQYIVSGSAPISPDTHDFIRSCFNVKLAQGYGLTETAAGATVMDFNDWSVGRVGPPLFGLKIKLQDWPEGKYSIHDKPNPRGEIVIGGDCVAAGYYKNNELTNEYFKDEDGERWFLTGDIGEIHTDGCLKVIDRKKDLVKLQLGEYVSLAKVEAGLSNSELVDNVCVYANPKQKYVVALIVPNPKALSDLAKALGKNNLSHKQLCDDFQVNEVVLKIIVDNGIKSRLQKFELPRKVTLVKDIWTPENGFVTAAFKLKRRNLEHKYKLDIERMYAD</sequence>
<evidence type="ECO:0000256" key="3">
    <source>
        <dbReference type="ARBA" id="ARBA00022741"/>
    </source>
</evidence>
<dbReference type="InterPro" id="IPR042099">
    <property type="entry name" value="ANL_N_sf"/>
</dbReference>
<evidence type="ECO:0000256" key="5">
    <source>
        <dbReference type="ARBA" id="ARBA00022840"/>
    </source>
</evidence>
<dbReference type="EMBL" id="NCKV01007415">
    <property type="protein sequence ID" value="RWS22976.1"/>
    <property type="molecule type" value="Genomic_DNA"/>
</dbReference>
<keyword evidence="10" id="KW-1185">Reference proteome</keyword>
<dbReference type="GO" id="GO:0005886">
    <property type="term" value="C:plasma membrane"/>
    <property type="evidence" value="ECO:0007669"/>
    <property type="project" value="TreeGrafter"/>
</dbReference>
<dbReference type="Gene3D" id="3.40.50.12780">
    <property type="entry name" value="N-terminal domain of ligase-like"/>
    <property type="match status" value="1"/>
</dbReference>
<keyword evidence="4" id="KW-0276">Fatty acid metabolism</keyword>
<dbReference type="Gene3D" id="3.30.300.30">
    <property type="match status" value="1"/>
</dbReference>
<evidence type="ECO:0000256" key="2">
    <source>
        <dbReference type="ARBA" id="ARBA00022598"/>
    </source>
</evidence>
<dbReference type="PANTHER" id="PTHR43272">
    <property type="entry name" value="LONG-CHAIN-FATTY-ACID--COA LIGASE"/>
    <property type="match status" value="1"/>
</dbReference>
<dbReference type="GO" id="GO:0035336">
    <property type="term" value="P:long-chain fatty-acyl-CoA metabolic process"/>
    <property type="evidence" value="ECO:0007669"/>
    <property type="project" value="TreeGrafter"/>
</dbReference>
<keyword evidence="5" id="KW-0067">ATP-binding</keyword>
<dbReference type="EC" id="6.2.1.3" evidence="7"/>
<comment type="caution">
    <text evidence="9">The sequence shown here is derived from an EMBL/GenBank/DDBJ whole genome shotgun (WGS) entry which is preliminary data.</text>
</comment>
<evidence type="ECO:0000313" key="9">
    <source>
        <dbReference type="EMBL" id="RWS22976.1"/>
    </source>
</evidence>
<comment type="catalytic activity">
    <reaction evidence="6">
        <text>a long-chain fatty acid + ATP + CoA = a long-chain fatty acyl-CoA + AMP + diphosphate</text>
        <dbReference type="Rhea" id="RHEA:15421"/>
        <dbReference type="ChEBI" id="CHEBI:30616"/>
        <dbReference type="ChEBI" id="CHEBI:33019"/>
        <dbReference type="ChEBI" id="CHEBI:57287"/>
        <dbReference type="ChEBI" id="CHEBI:57560"/>
        <dbReference type="ChEBI" id="CHEBI:83139"/>
        <dbReference type="ChEBI" id="CHEBI:456215"/>
        <dbReference type="EC" id="6.2.1.3"/>
    </reaction>
    <physiologicalReaction direction="left-to-right" evidence="6">
        <dbReference type="Rhea" id="RHEA:15422"/>
    </physiologicalReaction>
</comment>
<dbReference type="Pfam" id="PF00501">
    <property type="entry name" value="AMP-binding"/>
    <property type="match status" value="1"/>
</dbReference>
<evidence type="ECO:0000256" key="7">
    <source>
        <dbReference type="ARBA" id="ARBA00026121"/>
    </source>
</evidence>
<protein>
    <recommendedName>
        <fullName evidence="7">long-chain-fatty-acid--CoA ligase</fullName>
        <ecNumber evidence="7">6.2.1.3</ecNumber>
    </recommendedName>
</protein>
<dbReference type="InterPro" id="IPR045851">
    <property type="entry name" value="AMP-bd_C_sf"/>
</dbReference>
<name>A0A443S5Z7_9ACAR</name>
<proteinExistence type="inferred from homology"/>
<dbReference type="OrthoDB" id="1700726at2759"/>
<evidence type="ECO:0000256" key="1">
    <source>
        <dbReference type="ARBA" id="ARBA00006432"/>
    </source>
</evidence>
<dbReference type="GO" id="GO:0005811">
    <property type="term" value="C:lipid droplet"/>
    <property type="evidence" value="ECO:0007669"/>
    <property type="project" value="TreeGrafter"/>
</dbReference>
<dbReference type="STRING" id="299467.A0A443S5Z7"/>
<organism evidence="9 10">
    <name type="scientific">Leptotrombidium deliense</name>
    <dbReference type="NCBI Taxonomy" id="299467"/>
    <lineage>
        <taxon>Eukaryota</taxon>
        <taxon>Metazoa</taxon>
        <taxon>Ecdysozoa</taxon>
        <taxon>Arthropoda</taxon>
        <taxon>Chelicerata</taxon>
        <taxon>Arachnida</taxon>
        <taxon>Acari</taxon>
        <taxon>Acariformes</taxon>
        <taxon>Trombidiformes</taxon>
        <taxon>Prostigmata</taxon>
        <taxon>Anystina</taxon>
        <taxon>Parasitengona</taxon>
        <taxon>Trombiculoidea</taxon>
        <taxon>Trombiculidae</taxon>
        <taxon>Leptotrombidium</taxon>
    </lineage>
</organism>
<comment type="similarity">
    <text evidence="1">Belongs to the ATP-dependent AMP-binding enzyme family.</text>
</comment>
<dbReference type="GO" id="GO:0030182">
    <property type="term" value="P:neuron differentiation"/>
    <property type="evidence" value="ECO:0007669"/>
    <property type="project" value="TreeGrafter"/>
</dbReference>
<keyword evidence="4" id="KW-0443">Lipid metabolism</keyword>
<dbReference type="AlphaFoldDB" id="A0A443S5Z7"/>
<dbReference type="PANTHER" id="PTHR43272:SF83">
    <property type="entry name" value="ACYL-COA SYNTHETASE LONG-CHAIN, ISOFORM J"/>
    <property type="match status" value="1"/>
</dbReference>
<dbReference type="Proteomes" id="UP000288716">
    <property type="component" value="Unassembled WGS sequence"/>
</dbReference>
<dbReference type="SUPFAM" id="SSF56801">
    <property type="entry name" value="Acetyl-CoA synthetase-like"/>
    <property type="match status" value="1"/>
</dbReference>
<evidence type="ECO:0000256" key="6">
    <source>
        <dbReference type="ARBA" id="ARBA00024484"/>
    </source>
</evidence>
<evidence type="ECO:0000313" key="10">
    <source>
        <dbReference type="Proteomes" id="UP000288716"/>
    </source>
</evidence>
<dbReference type="GO" id="GO:0005783">
    <property type="term" value="C:endoplasmic reticulum"/>
    <property type="evidence" value="ECO:0007669"/>
    <property type="project" value="TreeGrafter"/>
</dbReference>
<dbReference type="VEuPathDB" id="VectorBase:LDEU009064"/>
<keyword evidence="3" id="KW-0547">Nucleotide-binding</keyword>
<accession>A0A443S5Z7</accession>
<dbReference type="GO" id="GO:0090433">
    <property type="term" value="F:palmitoyl-CoA ligase activity"/>
    <property type="evidence" value="ECO:0007669"/>
    <property type="project" value="TreeGrafter"/>
</dbReference>
<evidence type="ECO:0000256" key="4">
    <source>
        <dbReference type="ARBA" id="ARBA00022832"/>
    </source>
</evidence>
<feature type="domain" description="AMP-dependent synthetase/ligase" evidence="8">
    <location>
        <begin position="15"/>
        <end position="184"/>
    </location>
</feature>
<reference evidence="9 10" key="1">
    <citation type="journal article" date="2018" name="Gigascience">
        <title>Genomes of trombidid mites reveal novel predicted allergens and laterally-transferred genes associated with secondary metabolism.</title>
        <authorList>
            <person name="Dong X."/>
            <person name="Chaisiri K."/>
            <person name="Xia D."/>
            <person name="Armstrong S.D."/>
            <person name="Fang Y."/>
            <person name="Donnelly M.J."/>
            <person name="Kadowaki T."/>
            <person name="McGarry J.W."/>
            <person name="Darby A.C."/>
            <person name="Makepeace B.L."/>
        </authorList>
    </citation>
    <scope>NUCLEOTIDE SEQUENCE [LARGE SCALE GENOMIC DNA]</scope>
    <source>
        <strain evidence="9">UoL-UT</strain>
    </source>
</reference>